<dbReference type="Pfam" id="PF13499">
    <property type="entry name" value="EF-hand_7"/>
    <property type="match status" value="1"/>
</dbReference>
<dbReference type="GeneID" id="103197821"/>
<dbReference type="OrthoDB" id="26525at2759"/>
<proteinExistence type="predicted"/>
<feature type="domain" description="EF-hand" evidence="6">
    <location>
        <begin position="273"/>
        <end position="308"/>
    </location>
</feature>
<dbReference type="PANTHER" id="PTHR20875:SF2">
    <property type="entry name" value="EF-HAND CALCIUM-BINDING DOMAIN-CONTAINING PROTEIN 6"/>
    <property type="match status" value="1"/>
</dbReference>
<keyword evidence="2" id="KW-0479">Metal-binding</keyword>
<evidence type="ECO:0000256" key="5">
    <source>
        <dbReference type="SAM" id="MobiDB-lite"/>
    </source>
</evidence>
<feature type="domain" description="EF-hand" evidence="6">
    <location>
        <begin position="989"/>
        <end position="1019"/>
    </location>
</feature>
<keyword evidence="3" id="KW-0677">Repeat</keyword>
<dbReference type="SUPFAM" id="SSF47473">
    <property type="entry name" value="EF-hand"/>
    <property type="match status" value="5"/>
</dbReference>
<dbReference type="FunFam" id="1.10.238.10:FF:000285">
    <property type="entry name" value="EF-hand calcium-binding domain-containing protein 6"/>
    <property type="match status" value="1"/>
</dbReference>
<gene>
    <name evidence="8" type="primary">EFCAB6</name>
</gene>
<dbReference type="GO" id="GO:0005509">
    <property type="term" value="F:calcium ion binding"/>
    <property type="evidence" value="ECO:0007669"/>
    <property type="project" value="InterPro"/>
</dbReference>
<feature type="domain" description="EF-hand" evidence="6">
    <location>
        <begin position="415"/>
        <end position="450"/>
    </location>
</feature>
<dbReference type="Gene3D" id="1.10.238.10">
    <property type="entry name" value="EF-hand"/>
    <property type="match status" value="8"/>
</dbReference>
<dbReference type="CTD" id="64800"/>
<organism evidence="7 8">
    <name type="scientific">Orycteropus afer afer</name>
    <dbReference type="NCBI Taxonomy" id="1230840"/>
    <lineage>
        <taxon>Eukaryota</taxon>
        <taxon>Metazoa</taxon>
        <taxon>Chordata</taxon>
        <taxon>Craniata</taxon>
        <taxon>Vertebrata</taxon>
        <taxon>Euteleostomi</taxon>
        <taxon>Mammalia</taxon>
        <taxon>Eutheria</taxon>
        <taxon>Afrotheria</taxon>
        <taxon>Tubulidentata</taxon>
        <taxon>Orycteropodidae</taxon>
        <taxon>Orycteropus</taxon>
    </lineage>
</organism>
<dbReference type="InterPro" id="IPR002048">
    <property type="entry name" value="EF_hand_dom"/>
</dbReference>
<dbReference type="PROSITE" id="PS00018">
    <property type="entry name" value="EF_HAND_1"/>
    <property type="match status" value="1"/>
</dbReference>
<name>A0A8B6ZWC7_ORYAF</name>
<dbReference type="GO" id="GO:0005654">
    <property type="term" value="C:nucleoplasm"/>
    <property type="evidence" value="ECO:0007669"/>
    <property type="project" value="TreeGrafter"/>
</dbReference>
<feature type="region of interest" description="Disordered" evidence="5">
    <location>
        <begin position="112"/>
        <end position="141"/>
    </location>
</feature>
<evidence type="ECO:0000259" key="6">
    <source>
        <dbReference type="PROSITE" id="PS50222"/>
    </source>
</evidence>
<evidence type="ECO:0000256" key="4">
    <source>
        <dbReference type="ARBA" id="ARBA00022837"/>
    </source>
</evidence>
<reference evidence="8" key="1">
    <citation type="submission" date="2025-08" db="UniProtKB">
        <authorList>
            <consortium name="RefSeq"/>
        </authorList>
    </citation>
    <scope>IDENTIFICATION</scope>
</reference>
<dbReference type="FunFam" id="1.10.238.10:FF:000243">
    <property type="entry name" value="EF-hand calcium binding domain 6"/>
    <property type="match status" value="1"/>
</dbReference>
<evidence type="ECO:0000256" key="2">
    <source>
        <dbReference type="ARBA" id="ARBA00022723"/>
    </source>
</evidence>
<keyword evidence="1" id="KW-0597">Phosphoprotein</keyword>
<dbReference type="PANTHER" id="PTHR20875">
    <property type="entry name" value="EF-HAND CALCIUM-BINDING DOMAIN-CONTAINING PROTEIN 6-RELATED"/>
    <property type="match status" value="1"/>
</dbReference>
<feature type="region of interest" description="Disordered" evidence="5">
    <location>
        <begin position="795"/>
        <end position="860"/>
    </location>
</feature>
<keyword evidence="4" id="KW-0106">Calcium</keyword>
<dbReference type="FunFam" id="1.10.238.10:FF:000325">
    <property type="entry name" value="EF-hand calcium binding domain 6"/>
    <property type="match status" value="1"/>
</dbReference>
<evidence type="ECO:0000313" key="7">
    <source>
        <dbReference type="Proteomes" id="UP000694850"/>
    </source>
</evidence>
<feature type="compositionally biased region" description="Basic and acidic residues" evidence="5">
    <location>
        <begin position="131"/>
        <end position="141"/>
    </location>
</feature>
<evidence type="ECO:0000256" key="1">
    <source>
        <dbReference type="ARBA" id="ARBA00022553"/>
    </source>
</evidence>
<dbReference type="AlphaFoldDB" id="A0A8B6ZWC7"/>
<accession>A0A8B6ZWC7</accession>
<dbReference type="CDD" id="cd00051">
    <property type="entry name" value="EFh"/>
    <property type="match status" value="1"/>
</dbReference>
<keyword evidence="7" id="KW-1185">Reference proteome</keyword>
<dbReference type="RefSeq" id="XP_007939988.1">
    <property type="nucleotide sequence ID" value="XM_007941797.1"/>
</dbReference>
<feature type="compositionally biased region" description="Low complexity" evidence="5">
    <location>
        <begin position="842"/>
        <end position="852"/>
    </location>
</feature>
<dbReference type="InterPro" id="IPR052603">
    <property type="entry name" value="EFCB6"/>
</dbReference>
<evidence type="ECO:0000256" key="3">
    <source>
        <dbReference type="ARBA" id="ARBA00022737"/>
    </source>
</evidence>
<dbReference type="InterPro" id="IPR015070">
    <property type="entry name" value="EF_hand_DJBP"/>
</dbReference>
<dbReference type="PROSITE" id="PS50222">
    <property type="entry name" value="EF_HAND_2"/>
    <property type="match status" value="5"/>
</dbReference>
<dbReference type="InterPro" id="IPR018247">
    <property type="entry name" value="EF_Hand_1_Ca_BS"/>
</dbReference>
<dbReference type="FunFam" id="1.10.238.10:FF:000179">
    <property type="entry name" value="EF-hand calcium-binding domain-containing protein 6"/>
    <property type="match status" value="1"/>
</dbReference>
<sequence length="1051" mass="121857">MFVINVFSSSDQIRKRSPCTGSKTPLLVAWDSVEEIVRDGIVRNRQAFYNMLRTCDLEDTGFISRINFKKIMRTFCPVLTGEHLIKLCSKFQDTASGRILYKKLLASIGMSGSAPTSPRVTPVDQPLSAHAPKEEQRIKTTEDKTPLTKNMTQEEVIEKLKNCVQQHDPDFRKQFLAFGKGPNGKINEHDFRKVLEANGMPMDDDQFTLLTTKIGFREEGMSYLDFAAGFKDTEMSRPASRAAQTAIWRKRHLDSHFATAEECLKLFPQRLRESFQDPYSAFFKMDTDRDGILSMLDFRRLLLHLLFNLKDEEFERVLELQGLKLGMTLNFREFRNLCEKGSYRTDEAPQRLVRPKQKVTDSELACEQAHQYLVTKAKTRWPDLSKNFIETDNEGNGILRRRDIKNALYGFDIPLTPREFEKLWMRYDTEGRGHISYQEFLQKLGLNYLPAVHRPYADNHFNFMGHFTQPKQVQEEVRELRQSTERATRDKLKDHVEEISKALSKLDKSKNGYVPVSKMQKVLQECGCSLKEEELTSLLNRDPYKSKADRRFTQKRKRYREPGFRGRNWSHVATSQLNAYSSRSCRDKEQSLPWSLWREHGSQHLSCGSPNLVQTPGTQRRGEQTFSELDKEDTGFVKAEEFGQVLKDFCPKLSDNQYHYFLRKLRIHLTPKIHWKYFLQNLSSFLEETAAEWAEKMPTAPLLPTSPPPRDMGRRDILACLHKAVTTHYNAIAQEFKNFDTMKTNTASRDEFRAICNRHVQILTDEQFDKLWNEMPVTAKGKLKYQDFLSKFSSDKAVTPASGDSARAQRGSSAPELTERTRSALLSPLQDLKGGPKTWSHPSTPASPATRPSTPPLQNCEPIENRLRRRMQGCWRELLRECKEKDPNKRGEISASHFLALAEKFNLDISKEEGQQLVTKYDLKNNGKFAYCDFIQSCVLLLKAKETSLMHRMKIQNIHHMKEAGPETASFHLALLRIQPRIVHCWRPMRRTFKAYDRAGSGFLSVADFRKVLREYSINLSEEEFFHILEYYDKTLSSKISYNDFLRAFLQ</sequence>
<dbReference type="Pfam" id="PF08976">
    <property type="entry name" value="EF-hand_11"/>
    <property type="match status" value="1"/>
</dbReference>
<dbReference type="Proteomes" id="UP000694850">
    <property type="component" value="Unplaced"/>
</dbReference>
<protein>
    <submittedName>
        <fullName evidence="8">EF-hand calcium-binding domain-containing protein 6</fullName>
    </submittedName>
</protein>
<feature type="domain" description="EF-hand" evidence="6">
    <location>
        <begin position="617"/>
        <end position="652"/>
    </location>
</feature>
<feature type="domain" description="EF-hand" evidence="6">
    <location>
        <begin position="494"/>
        <end position="529"/>
    </location>
</feature>
<evidence type="ECO:0000313" key="8">
    <source>
        <dbReference type="RefSeq" id="XP_007939988.1"/>
    </source>
</evidence>
<dbReference type="SMART" id="SM00054">
    <property type="entry name" value="EFh"/>
    <property type="match status" value="8"/>
</dbReference>
<dbReference type="InterPro" id="IPR011992">
    <property type="entry name" value="EF-hand-dom_pair"/>
</dbReference>